<dbReference type="OMA" id="IVMTEEM"/>
<dbReference type="AlphaFoldDB" id="A0A1D6JKW7"/>
<feature type="domain" description="Remorin N-terminal" evidence="4">
    <location>
        <begin position="9"/>
        <end position="67"/>
    </location>
</feature>
<dbReference type="Pfam" id="PF03766">
    <property type="entry name" value="Remorin_N"/>
    <property type="match status" value="1"/>
</dbReference>
<keyword evidence="7" id="KW-1185">Reference proteome</keyword>
<dbReference type="Gramene" id="Zm00001eb000840_T001">
    <property type="protein sequence ID" value="Zm00001eb000840_P001"/>
    <property type="gene ID" value="Zm00001eb000840"/>
</dbReference>
<dbReference type="Proteomes" id="UP000007305">
    <property type="component" value="Chromosome 1"/>
</dbReference>
<evidence type="ECO:0000256" key="2">
    <source>
        <dbReference type="SAM" id="Coils"/>
    </source>
</evidence>
<dbReference type="PANTHER" id="PTHR31775:SF6">
    <property type="entry name" value="OS03G0111200 PROTEIN"/>
    <property type="match status" value="1"/>
</dbReference>
<evidence type="ECO:0000259" key="4">
    <source>
        <dbReference type="Pfam" id="PF03766"/>
    </source>
</evidence>
<dbReference type="EMBL" id="CM007647">
    <property type="protein sequence ID" value="ONL92811.1"/>
    <property type="molecule type" value="Genomic_DNA"/>
</dbReference>
<name>A0A1D6JKW7_MAIZE</name>
<feature type="coiled-coil region" evidence="2">
    <location>
        <begin position="106"/>
        <end position="144"/>
    </location>
</feature>
<feature type="domain" description="Remorin C-terminal" evidence="3">
    <location>
        <begin position="71"/>
        <end position="176"/>
    </location>
</feature>
<dbReference type="Pfam" id="PF03763">
    <property type="entry name" value="Remorin_C"/>
    <property type="match status" value="1"/>
</dbReference>
<dbReference type="IntAct" id="A0A1D6JKW7">
    <property type="interactions" value="2"/>
</dbReference>
<dbReference type="PANTHER" id="PTHR31775">
    <property type="entry name" value="OS02G0117200 PROTEIN"/>
    <property type="match status" value="1"/>
</dbReference>
<reference evidence="6" key="2">
    <citation type="submission" date="2019-07" db="EMBL/GenBank/DDBJ databases">
        <authorList>
            <person name="Seetharam A."/>
            <person name="Woodhouse M."/>
            <person name="Cannon E."/>
        </authorList>
    </citation>
    <scope>NUCLEOTIDE SEQUENCE [LARGE SCALE GENOMIC DNA]</scope>
    <source>
        <strain evidence="6">cv. B73</strain>
    </source>
</reference>
<dbReference type="RefSeq" id="NP_001151703.2">
    <property type="nucleotide sequence ID" value="NM_001158231.2"/>
</dbReference>
<evidence type="ECO:0007829" key="8">
    <source>
        <dbReference type="PeptideAtlas" id="A0A1D6JKW7"/>
    </source>
</evidence>
<gene>
    <name evidence="6" type="primary">LOC100285339</name>
    <name evidence="5" type="ORF">ZEAMMB73_Zm00001d027330</name>
</gene>
<dbReference type="PaxDb" id="4577-GRMZM2G137352_P01"/>
<accession>A0A1D6JKW7</accession>
<dbReference type="SMR" id="A0A1D6JKW7"/>
<evidence type="ECO:0000259" key="3">
    <source>
        <dbReference type="Pfam" id="PF03763"/>
    </source>
</evidence>
<dbReference type="OrthoDB" id="684343at2759"/>
<organism evidence="5">
    <name type="scientific">Zea mays</name>
    <name type="common">Maize</name>
    <dbReference type="NCBI Taxonomy" id="4577"/>
    <lineage>
        <taxon>Eukaryota</taxon>
        <taxon>Viridiplantae</taxon>
        <taxon>Streptophyta</taxon>
        <taxon>Embryophyta</taxon>
        <taxon>Tracheophyta</taxon>
        <taxon>Spermatophyta</taxon>
        <taxon>Magnoliopsida</taxon>
        <taxon>Liliopsida</taxon>
        <taxon>Poales</taxon>
        <taxon>Poaceae</taxon>
        <taxon>PACMAD clade</taxon>
        <taxon>Panicoideae</taxon>
        <taxon>Andropogonodae</taxon>
        <taxon>Andropogoneae</taxon>
        <taxon>Tripsacinae</taxon>
        <taxon>Zea</taxon>
    </lineage>
</organism>
<comment type="similarity">
    <text evidence="1">Belongs to the remorin family.</text>
</comment>
<keyword evidence="8" id="KW-1267">Proteomics identification</keyword>
<dbReference type="STRING" id="4577.A0A1D6JKW7"/>
<evidence type="ECO:0000313" key="6">
    <source>
        <dbReference type="EnsemblPlants" id="Zm00001eb000840_P001"/>
    </source>
</evidence>
<dbReference type="ExpressionAtlas" id="A0A1D6JKW7">
    <property type="expression patterns" value="baseline and differential"/>
</dbReference>
<dbReference type="InterPro" id="IPR005516">
    <property type="entry name" value="Remorin_C"/>
</dbReference>
<reference evidence="5 7" key="1">
    <citation type="submission" date="2015-12" db="EMBL/GenBank/DDBJ databases">
        <title>Update maize B73 reference genome by single molecule sequencing technologies.</title>
        <authorList>
            <consortium name="Maize Genome Sequencing Project"/>
            <person name="Ware D."/>
        </authorList>
    </citation>
    <scope>NUCLEOTIDE SEQUENCE [LARGE SCALE GENOMIC DNA]</scope>
    <source>
        <strain evidence="7">cv. B73</strain>
        <tissue evidence="5">Seedling</tissue>
    </source>
</reference>
<evidence type="ECO:0000313" key="5">
    <source>
        <dbReference type="EMBL" id="ONL92810.1"/>
    </source>
</evidence>
<sequence>MTAAEVEAAKDIAEEKAVVPLPPSPAKPADDDSKAIVALVVKDAAAGKPSTAIIGGSTERDAYLAKIVSEKRLSLITAWEESQKARADNRAAKKLAFITSWENAKKAEMEAELRKIEEQLQKKKAAYEEKLKNKLAMLHRTAEERRAQTEARRGEETILAEEMAAKYRAKGEGPTKLFGLLKA</sequence>
<evidence type="ECO:0000313" key="7">
    <source>
        <dbReference type="Proteomes" id="UP000007305"/>
    </source>
</evidence>
<dbReference type="eggNOG" id="ENOG502RXGE">
    <property type="taxonomic scope" value="Eukaryota"/>
</dbReference>
<dbReference type="EMBL" id="CM007647">
    <property type="protein sequence ID" value="ONL92810.1"/>
    <property type="molecule type" value="Genomic_DNA"/>
</dbReference>
<dbReference type="InterPro" id="IPR005518">
    <property type="entry name" value="Remorin_N"/>
</dbReference>
<evidence type="ECO:0000256" key="1">
    <source>
        <dbReference type="ARBA" id="ARBA00005711"/>
    </source>
</evidence>
<proteinExistence type="evidence at protein level"/>
<protein>
    <submittedName>
        <fullName evidence="5">Remorin</fullName>
    </submittedName>
</protein>
<keyword evidence="2" id="KW-0175">Coiled coil</keyword>
<dbReference type="EnsemblPlants" id="Zm00001eb000840_T001">
    <property type="protein sequence ID" value="Zm00001eb000840_P001"/>
    <property type="gene ID" value="Zm00001eb000840"/>
</dbReference>
<reference evidence="6" key="3">
    <citation type="submission" date="2021-05" db="UniProtKB">
        <authorList>
            <consortium name="EnsemblPlants"/>
        </authorList>
    </citation>
    <scope>IDENTIFICATION</scope>
    <source>
        <strain evidence="6">cv. B73</strain>
    </source>
</reference>
<dbReference type="GeneID" id="100285339"/>